<feature type="binding site" evidence="8">
    <location>
        <position position="190"/>
    </location>
    <ligand>
        <name>substrate</name>
    </ligand>
</feature>
<feature type="domain" description="Aminomethyltransferase C-terminal" evidence="10">
    <location>
        <begin position="272"/>
        <end position="350"/>
    </location>
</feature>
<dbReference type="PIRSF" id="PIRSF006487">
    <property type="entry name" value="GcvT"/>
    <property type="match status" value="1"/>
</dbReference>
<gene>
    <name evidence="7" type="primary">gcvT</name>
    <name evidence="11" type="ORF">A2625_04685</name>
</gene>
<comment type="function">
    <text evidence="7">The glycine cleavage system catalyzes the degradation of glycine.</text>
</comment>
<comment type="subunit">
    <text evidence="7">The glycine cleavage system is composed of four proteins: P, T, L and H.</text>
</comment>
<dbReference type="InterPro" id="IPR029043">
    <property type="entry name" value="GcvT/YgfZ_C"/>
</dbReference>
<accession>A0A1F4PZ97</accession>
<dbReference type="Pfam" id="PF08669">
    <property type="entry name" value="GCV_T_C"/>
    <property type="match status" value="1"/>
</dbReference>
<dbReference type="Pfam" id="PF01571">
    <property type="entry name" value="GCV_T"/>
    <property type="match status" value="1"/>
</dbReference>
<evidence type="ECO:0000256" key="4">
    <source>
        <dbReference type="ARBA" id="ARBA00022679"/>
    </source>
</evidence>
<dbReference type="InterPro" id="IPR013977">
    <property type="entry name" value="GcvT_C"/>
</dbReference>
<dbReference type="GO" id="GO:0005829">
    <property type="term" value="C:cytosol"/>
    <property type="evidence" value="ECO:0007669"/>
    <property type="project" value="TreeGrafter"/>
</dbReference>
<proteinExistence type="inferred from homology"/>
<evidence type="ECO:0000313" key="11">
    <source>
        <dbReference type="EMBL" id="OGB89004.1"/>
    </source>
</evidence>
<reference evidence="11 12" key="1">
    <citation type="journal article" date="2016" name="Nat. Commun.">
        <title>Thousands of microbial genomes shed light on interconnected biogeochemical processes in an aquifer system.</title>
        <authorList>
            <person name="Anantharaman K."/>
            <person name="Brown C.T."/>
            <person name="Hug L.A."/>
            <person name="Sharon I."/>
            <person name="Castelle C.J."/>
            <person name="Probst A.J."/>
            <person name="Thomas B.C."/>
            <person name="Singh A."/>
            <person name="Wilkins M.J."/>
            <person name="Karaoz U."/>
            <person name="Brodie E.L."/>
            <person name="Williams K.H."/>
            <person name="Hubbard S.S."/>
            <person name="Banfield J.F."/>
        </authorList>
    </citation>
    <scope>NUCLEOTIDE SEQUENCE [LARGE SCALE GENOMIC DNA]</scope>
</reference>
<dbReference type="FunFam" id="4.10.1250.10:FF:000001">
    <property type="entry name" value="Aminomethyltransferase"/>
    <property type="match status" value="1"/>
</dbReference>
<dbReference type="InterPro" id="IPR022903">
    <property type="entry name" value="GcvT_bac"/>
</dbReference>
<dbReference type="InterPro" id="IPR006223">
    <property type="entry name" value="GcvT"/>
</dbReference>
<dbReference type="AlphaFoldDB" id="A0A1F4PZ97"/>
<sequence length="353" mass="38594">MLKRTPLYQNHLVLGAKMAPFAGWEMPVSYPAGIIAEHNAVRNSAGLFDIGHIGLIKVVEGENALSLIQKAATNDASKLEINQCQYSVLCNERGGVIDDILVYRLPLFYLIVANASNADKVLAHLKSINSKAAVSFYDNFCSMTVQGPRAEEITGCVLSASLSGLKHNRALWWRDIIVSRTGYTGEDGFELVVSKREAAALWDGFIRAGVLPCGLGARDTLRLEAGLPLYGHEYDEETTPLEAGYSWAVKFDKGDFAGKSALEKEKKEGLRKRLVGIEVAGRAIPRQGAEIVDSRKLKIGIATSGTFSPTFKKPIALAYLTPHTPSPTPIFVSIRDQLCPAKVVDKVFYKRVK</sequence>
<evidence type="ECO:0000313" key="12">
    <source>
        <dbReference type="Proteomes" id="UP000178724"/>
    </source>
</evidence>
<dbReference type="GO" id="GO:0005960">
    <property type="term" value="C:glycine cleavage complex"/>
    <property type="evidence" value="ECO:0007669"/>
    <property type="project" value="InterPro"/>
</dbReference>
<protein>
    <recommendedName>
        <fullName evidence="2 7">Aminomethyltransferase</fullName>
        <ecNumber evidence="2 7">2.1.2.10</ecNumber>
    </recommendedName>
    <alternativeName>
        <fullName evidence="5 7">Glycine cleavage system T protein</fullName>
    </alternativeName>
</protein>
<evidence type="ECO:0000256" key="2">
    <source>
        <dbReference type="ARBA" id="ARBA00012616"/>
    </source>
</evidence>
<evidence type="ECO:0000256" key="1">
    <source>
        <dbReference type="ARBA" id="ARBA00008609"/>
    </source>
</evidence>
<dbReference type="NCBIfam" id="NF001567">
    <property type="entry name" value="PRK00389.1"/>
    <property type="match status" value="1"/>
</dbReference>
<dbReference type="Gene3D" id="3.30.1360.120">
    <property type="entry name" value="Probable tRNA modification gtpase trme, domain 1"/>
    <property type="match status" value="1"/>
</dbReference>
<comment type="catalytic activity">
    <reaction evidence="6 7">
        <text>N(6)-[(R)-S(8)-aminomethyldihydrolipoyl]-L-lysyl-[protein] + (6S)-5,6,7,8-tetrahydrofolate = N(6)-[(R)-dihydrolipoyl]-L-lysyl-[protein] + (6R)-5,10-methylene-5,6,7,8-tetrahydrofolate + NH4(+)</text>
        <dbReference type="Rhea" id="RHEA:16945"/>
        <dbReference type="Rhea" id="RHEA-COMP:10475"/>
        <dbReference type="Rhea" id="RHEA-COMP:10492"/>
        <dbReference type="ChEBI" id="CHEBI:15636"/>
        <dbReference type="ChEBI" id="CHEBI:28938"/>
        <dbReference type="ChEBI" id="CHEBI:57453"/>
        <dbReference type="ChEBI" id="CHEBI:83100"/>
        <dbReference type="ChEBI" id="CHEBI:83143"/>
        <dbReference type="EC" id="2.1.2.10"/>
    </reaction>
</comment>
<dbReference type="InterPro" id="IPR027266">
    <property type="entry name" value="TrmE/GcvT-like"/>
</dbReference>
<dbReference type="Gene3D" id="3.30.70.1400">
    <property type="entry name" value="Aminomethyltransferase beta-barrel domains"/>
    <property type="match status" value="1"/>
</dbReference>
<dbReference type="Gene3D" id="2.40.30.110">
    <property type="entry name" value="Aminomethyltransferase beta-barrel domains"/>
    <property type="match status" value="1"/>
</dbReference>
<comment type="caution">
    <text evidence="11">The sequence shown here is derived from an EMBL/GenBank/DDBJ whole genome shotgun (WGS) entry which is preliminary data.</text>
</comment>
<dbReference type="GO" id="GO:0008483">
    <property type="term" value="F:transaminase activity"/>
    <property type="evidence" value="ECO:0007669"/>
    <property type="project" value="UniProtKB-KW"/>
</dbReference>
<evidence type="ECO:0000259" key="10">
    <source>
        <dbReference type="Pfam" id="PF08669"/>
    </source>
</evidence>
<evidence type="ECO:0000259" key="9">
    <source>
        <dbReference type="Pfam" id="PF01571"/>
    </source>
</evidence>
<dbReference type="InterPro" id="IPR028896">
    <property type="entry name" value="GcvT/YgfZ/DmdA"/>
</dbReference>
<dbReference type="PANTHER" id="PTHR43757:SF2">
    <property type="entry name" value="AMINOMETHYLTRANSFERASE, MITOCHONDRIAL"/>
    <property type="match status" value="1"/>
</dbReference>
<comment type="similarity">
    <text evidence="1 7">Belongs to the GcvT family.</text>
</comment>
<feature type="domain" description="GCVT N-terminal" evidence="9">
    <location>
        <begin position="7"/>
        <end position="253"/>
    </location>
</feature>
<evidence type="ECO:0000256" key="6">
    <source>
        <dbReference type="ARBA" id="ARBA00047665"/>
    </source>
</evidence>
<evidence type="ECO:0000256" key="5">
    <source>
        <dbReference type="ARBA" id="ARBA00031395"/>
    </source>
</evidence>
<evidence type="ECO:0000256" key="3">
    <source>
        <dbReference type="ARBA" id="ARBA00022576"/>
    </source>
</evidence>
<dbReference type="InterPro" id="IPR006222">
    <property type="entry name" value="GCVT_N"/>
</dbReference>
<keyword evidence="3 7" id="KW-0032">Aminotransferase</keyword>
<dbReference type="GO" id="GO:0004047">
    <property type="term" value="F:aminomethyltransferase activity"/>
    <property type="evidence" value="ECO:0007669"/>
    <property type="project" value="UniProtKB-UniRule"/>
</dbReference>
<dbReference type="NCBIfam" id="TIGR00528">
    <property type="entry name" value="gcvT"/>
    <property type="match status" value="1"/>
</dbReference>
<dbReference type="Proteomes" id="UP000178724">
    <property type="component" value="Unassembled WGS sequence"/>
</dbReference>
<dbReference type="Gene3D" id="4.10.1250.10">
    <property type="entry name" value="Aminomethyltransferase fragment"/>
    <property type="match status" value="1"/>
</dbReference>
<evidence type="ECO:0000256" key="8">
    <source>
        <dbReference type="PIRSR" id="PIRSR006487-1"/>
    </source>
</evidence>
<dbReference type="EMBL" id="METM01000031">
    <property type="protein sequence ID" value="OGB89004.1"/>
    <property type="molecule type" value="Genomic_DNA"/>
</dbReference>
<dbReference type="SUPFAM" id="SSF101790">
    <property type="entry name" value="Aminomethyltransferase beta-barrel domain"/>
    <property type="match status" value="1"/>
</dbReference>
<dbReference type="EC" id="2.1.2.10" evidence="2 7"/>
<organism evidence="11 12">
    <name type="scientific">candidate division WOR-1 bacterium RIFCSPHIGHO2_01_FULL_53_15</name>
    <dbReference type="NCBI Taxonomy" id="1802564"/>
    <lineage>
        <taxon>Bacteria</taxon>
        <taxon>Bacillati</taxon>
        <taxon>Saganbacteria</taxon>
    </lineage>
</organism>
<dbReference type="GO" id="GO:0019464">
    <property type="term" value="P:glycine decarboxylation via glycine cleavage system"/>
    <property type="evidence" value="ECO:0007669"/>
    <property type="project" value="UniProtKB-UniRule"/>
</dbReference>
<dbReference type="HAMAP" id="MF_00259">
    <property type="entry name" value="GcvT"/>
    <property type="match status" value="1"/>
</dbReference>
<name>A0A1F4PZ97_UNCSA</name>
<evidence type="ECO:0000256" key="7">
    <source>
        <dbReference type="HAMAP-Rule" id="MF_00259"/>
    </source>
</evidence>
<dbReference type="SUPFAM" id="SSF103025">
    <property type="entry name" value="Folate-binding domain"/>
    <property type="match status" value="1"/>
</dbReference>
<keyword evidence="4 7" id="KW-0808">Transferase</keyword>
<dbReference type="PANTHER" id="PTHR43757">
    <property type="entry name" value="AMINOMETHYLTRANSFERASE"/>
    <property type="match status" value="1"/>
</dbReference>